<reference evidence="1" key="2">
    <citation type="journal article" date="2021" name="Syst. Appl. Microbiol.">
        <title>Roseomonas hellenica sp. nov., isolated from roots of wild-growing Alkanna tinctoria.</title>
        <authorList>
            <person name="Rat A."/>
            <person name="Naranjo H.D."/>
            <person name="Lebbe L."/>
            <person name="Cnockaert M."/>
            <person name="Krigas N."/>
            <person name="Grigoriadou K."/>
            <person name="Maloupa E."/>
            <person name="Willems A."/>
        </authorList>
    </citation>
    <scope>NUCLEOTIDE SEQUENCE</scope>
    <source>
        <strain evidence="1">LMG 31228</strain>
    </source>
</reference>
<accession>A0A9X9XCY3</accession>
<organism evidence="1 2">
    <name type="scientific">Neoroseomonas eburnea</name>
    <dbReference type="NCBI Taxonomy" id="1346889"/>
    <lineage>
        <taxon>Bacteria</taxon>
        <taxon>Pseudomonadati</taxon>
        <taxon>Pseudomonadota</taxon>
        <taxon>Alphaproteobacteria</taxon>
        <taxon>Acetobacterales</taxon>
        <taxon>Acetobacteraceae</taxon>
        <taxon>Neoroseomonas</taxon>
    </lineage>
</organism>
<name>A0A9X9XCY3_9PROT</name>
<proteinExistence type="predicted"/>
<reference evidence="1" key="1">
    <citation type="submission" date="2020-01" db="EMBL/GenBank/DDBJ databases">
        <authorList>
            <person name="Rat A."/>
        </authorList>
    </citation>
    <scope>NUCLEOTIDE SEQUENCE</scope>
    <source>
        <strain evidence="1">LMG 31228</strain>
    </source>
</reference>
<keyword evidence="2" id="KW-1185">Reference proteome</keyword>
<comment type="caution">
    <text evidence="1">The sequence shown here is derived from an EMBL/GenBank/DDBJ whole genome shotgun (WGS) entry which is preliminary data.</text>
</comment>
<dbReference type="EMBL" id="JAAEDL010000012">
    <property type="protein sequence ID" value="MBR0681569.1"/>
    <property type="molecule type" value="Genomic_DNA"/>
</dbReference>
<protein>
    <submittedName>
        <fullName evidence="1">Uncharacterized protein</fullName>
    </submittedName>
</protein>
<evidence type="ECO:0000313" key="1">
    <source>
        <dbReference type="EMBL" id="MBR0681569.1"/>
    </source>
</evidence>
<dbReference type="RefSeq" id="WP_211847097.1">
    <property type="nucleotide sequence ID" value="NZ_JAAEDL010000012.1"/>
</dbReference>
<evidence type="ECO:0000313" key="2">
    <source>
        <dbReference type="Proteomes" id="UP001138709"/>
    </source>
</evidence>
<dbReference type="AlphaFoldDB" id="A0A9X9XCY3"/>
<sequence length="150" mass="15592">MGSGAGSAPRLVVDGEDSDRGRGLLLLSALHLAAPHMRGTCVEVMNAEEPPMRAAIESLRWETGLNVRATLRAPEDVLPGAALFVAIAVAGADHLPLAQAAAAGVPVLVPLQFPSDDAPPGTLLLARAAHDPGFLAERMLRHLPPRQPLA</sequence>
<gene>
    <name evidence="1" type="ORF">GXW74_13820</name>
</gene>
<dbReference type="Proteomes" id="UP001138709">
    <property type="component" value="Unassembled WGS sequence"/>
</dbReference>